<feature type="transmembrane region" description="Helical" evidence="1">
    <location>
        <begin position="155"/>
        <end position="175"/>
    </location>
</feature>
<dbReference type="EMBL" id="BAABHQ010000007">
    <property type="protein sequence ID" value="GAA4877312.1"/>
    <property type="molecule type" value="Genomic_DNA"/>
</dbReference>
<feature type="domain" description="DUF112" evidence="2">
    <location>
        <begin position="8"/>
        <end position="430"/>
    </location>
</feature>
<dbReference type="InterPro" id="IPR002823">
    <property type="entry name" value="DUF112_TM"/>
</dbReference>
<dbReference type="Pfam" id="PF01970">
    <property type="entry name" value="TctA"/>
    <property type="match status" value="1"/>
</dbReference>
<organism evidence="3 4">
    <name type="scientific">Actinomycetospora straminea</name>
    <dbReference type="NCBI Taxonomy" id="663607"/>
    <lineage>
        <taxon>Bacteria</taxon>
        <taxon>Bacillati</taxon>
        <taxon>Actinomycetota</taxon>
        <taxon>Actinomycetes</taxon>
        <taxon>Pseudonocardiales</taxon>
        <taxon>Pseudonocardiaceae</taxon>
        <taxon>Actinomycetospora</taxon>
    </lineage>
</organism>
<sequence length="454" mass="47256">MTTILVALAMGLLGAIVFSAIGLVSGTDETATLAPLTLLVVLVGTPPAGVFAFFLAGAVAKHITHAIPTTLLGIPGDTLAVPLLREASLLRRLGVPHIALRKAISGGVLAAFIAVPVAVGAASLIAPFAAQVTAAAPYVFPVVAVLIAYFSRGRWAAVAGLLPMVMVIAALQAFVTPLHGSALSISFFLGIAIGPLVADLFGIASPTARRAMERDARRTFFLAPDVRDWRGRFPNPLRVLDRRQAGATAAAAGVSSLTFVVSPVAMTVLLGEAVGARVRHAYHRLTTMMSVKNGVTESTYIAEAIIPLVAIGLPLSPVAAGPAAPLFSAPPVYTIEPATGTTNNLHDLLTPWEFLGYGLLAVLLATLVAYPFSMNHARRAAAWVVRRLSQEAIIGTFAGLILVISVYEGGILGLLVAVTIGIFGGLMNKLLGMHAGVQFMAFYTATLFVPVLLR</sequence>
<feature type="transmembrane region" description="Helical" evidence="1">
    <location>
        <begin position="393"/>
        <end position="423"/>
    </location>
</feature>
<proteinExistence type="predicted"/>
<feature type="transmembrane region" description="Helical" evidence="1">
    <location>
        <begin position="36"/>
        <end position="60"/>
    </location>
</feature>
<evidence type="ECO:0000313" key="3">
    <source>
        <dbReference type="EMBL" id="GAA4877312.1"/>
    </source>
</evidence>
<protein>
    <recommendedName>
        <fullName evidence="2">DUF112 domain-containing protein</fullName>
    </recommendedName>
</protein>
<keyword evidence="1" id="KW-0812">Transmembrane</keyword>
<feature type="transmembrane region" description="Helical" evidence="1">
    <location>
        <begin position="435"/>
        <end position="453"/>
    </location>
</feature>
<comment type="caution">
    <text evidence="3">The sequence shown here is derived from an EMBL/GenBank/DDBJ whole genome shotgun (WGS) entry which is preliminary data.</text>
</comment>
<keyword evidence="4" id="KW-1185">Reference proteome</keyword>
<accession>A0ABP9EG28</accession>
<evidence type="ECO:0000259" key="2">
    <source>
        <dbReference type="Pfam" id="PF01970"/>
    </source>
</evidence>
<keyword evidence="1" id="KW-1133">Transmembrane helix</keyword>
<feature type="transmembrane region" description="Helical" evidence="1">
    <location>
        <begin position="181"/>
        <end position="204"/>
    </location>
</feature>
<name>A0ABP9EG28_9PSEU</name>
<gene>
    <name evidence="3" type="ORF">GCM10023203_29590</name>
</gene>
<feature type="transmembrane region" description="Helical" evidence="1">
    <location>
        <begin position="354"/>
        <end position="372"/>
    </location>
</feature>
<keyword evidence="1" id="KW-0472">Membrane</keyword>
<feature type="transmembrane region" description="Helical" evidence="1">
    <location>
        <begin position="132"/>
        <end position="150"/>
    </location>
</feature>
<dbReference type="RefSeq" id="WP_274234237.1">
    <property type="nucleotide sequence ID" value="NZ_BAABHQ010000007.1"/>
</dbReference>
<evidence type="ECO:0000256" key="1">
    <source>
        <dbReference type="SAM" id="Phobius"/>
    </source>
</evidence>
<feature type="transmembrane region" description="Helical" evidence="1">
    <location>
        <begin position="107"/>
        <end position="126"/>
    </location>
</feature>
<reference evidence="4" key="1">
    <citation type="journal article" date="2019" name="Int. J. Syst. Evol. Microbiol.">
        <title>The Global Catalogue of Microorganisms (GCM) 10K type strain sequencing project: providing services to taxonomists for standard genome sequencing and annotation.</title>
        <authorList>
            <consortium name="The Broad Institute Genomics Platform"/>
            <consortium name="The Broad Institute Genome Sequencing Center for Infectious Disease"/>
            <person name="Wu L."/>
            <person name="Ma J."/>
        </authorList>
    </citation>
    <scope>NUCLEOTIDE SEQUENCE [LARGE SCALE GENOMIC DNA]</scope>
    <source>
        <strain evidence="4">JCM 17983</strain>
    </source>
</reference>
<evidence type="ECO:0000313" key="4">
    <source>
        <dbReference type="Proteomes" id="UP001500457"/>
    </source>
</evidence>
<dbReference type="Proteomes" id="UP001500457">
    <property type="component" value="Unassembled WGS sequence"/>
</dbReference>